<evidence type="ECO:0000256" key="4">
    <source>
        <dbReference type="ARBA" id="ARBA00022801"/>
    </source>
</evidence>
<keyword evidence="3 6" id="KW-0540">Nuclease</keyword>
<dbReference type="SUPFAM" id="SSF116842">
    <property type="entry name" value="XseB-like"/>
    <property type="match status" value="1"/>
</dbReference>
<dbReference type="PANTHER" id="PTHR34137:SF1">
    <property type="entry name" value="EXODEOXYRIBONUCLEASE 7 SMALL SUBUNIT"/>
    <property type="match status" value="1"/>
</dbReference>
<evidence type="ECO:0000256" key="1">
    <source>
        <dbReference type="ARBA" id="ARBA00009998"/>
    </source>
</evidence>
<dbReference type="EC" id="3.1.11.6" evidence="6"/>
<comment type="function">
    <text evidence="6">Bidirectionally degrades single-stranded DNA into large acid-insoluble oligonucleotides, which are then degraded further into small acid-soluble oligonucleotides.</text>
</comment>
<comment type="similarity">
    <text evidence="1 6">Belongs to the XseB family.</text>
</comment>
<comment type="catalytic activity">
    <reaction evidence="6">
        <text>Exonucleolytic cleavage in either 5'- to 3'- or 3'- to 5'-direction to yield nucleoside 5'-phosphates.</text>
        <dbReference type="EC" id="3.1.11.6"/>
    </reaction>
</comment>
<evidence type="ECO:0000256" key="6">
    <source>
        <dbReference type="HAMAP-Rule" id="MF_00337"/>
    </source>
</evidence>
<keyword evidence="4 6" id="KW-0378">Hydrolase</keyword>
<keyword evidence="2 6" id="KW-0963">Cytoplasm</keyword>
<reference evidence="8 9" key="1">
    <citation type="submission" date="2018-07" db="EMBL/GenBank/DDBJ databases">
        <title>Genomic Encyclopedia of Type Strains, Phase IV (KMG-IV): sequencing the most valuable type-strain genomes for metagenomic binning, comparative biology and taxonomic classification.</title>
        <authorList>
            <person name="Goeker M."/>
        </authorList>
    </citation>
    <scope>NUCLEOTIDE SEQUENCE [LARGE SCALE GENOMIC DNA]</scope>
    <source>
        <strain evidence="8 9">DSM 16500</strain>
    </source>
</reference>
<comment type="caution">
    <text evidence="8">The sequence shown here is derived from an EMBL/GenBank/DDBJ whole genome shotgun (WGS) entry which is preliminary data.</text>
</comment>
<proteinExistence type="inferred from homology"/>
<keyword evidence="7" id="KW-0175">Coiled coil</keyword>
<comment type="subunit">
    <text evidence="6">Heterooligomer composed of large and small subunits.</text>
</comment>
<organism evidence="8 9">
    <name type="scientific">Aquicella lusitana</name>
    <dbReference type="NCBI Taxonomy" id="254246"/>
    <lineage>
        <taxon>Bacteria</taxon>
        <taxon>Pseudomonadati</taxon>
        <taxon>Pseudomonadota</taxon>
        <taxon>Gammaproteobacteria</taxon>
        <taxon>Legionellales</taxon>
        <taxon>Coxiellaceae</taxon>
        <taxon>Aquicella</taxon>
    </lineage>
</organism>
<dbReference type="InterPro" id="IPR003761">
    <property type="entry name" value="Exonuc_VII_S"/>
</dbReference>
<dbReference type="PANTHER" id="PTHR34137">
    <property type="entry name" value="EXODEOXYRIBONUCLEASE 7 SMALL SUBUNIT"/>
    <property type="match status" value="1"/>
</dbReference>
<dbReference type="EMBL" id="QQAX01000007">
    <property type="protein sequence ID" value="RDI45166.1"/>
    <property type="molecule type" value="Genomic_DNA"/>
</dbReference>
<name>A0A370GPJ6_9COXI</name>
<evidence type="ECO:0000256" key="7">
    <source>
        <dbReference type="SAM" id="Coils"/>
    </source>
</evidence>
<dbReference type="RefSeq" id="WP_114834034.1">
    <property type="nucleotide sequence ID" value="NZ_LR699114.1"/>
</dbReference>
<evidence type="ECO:0000313" key="8">
    <source>
        <dbReference type="EMBL" id="RDI45166.1"/>
    </source>
</evidence>
<dbReference type="GO" id="GO:0009318">
    <property type="term" value="C:exodeoxyribonuclease VII complex"/>
    <property type="evidence" value="ECO:0007669"/>
    <property type="project" value="UniProtKB-UniRule"/>
</dbReference>
<keyword evidence="5 6" id="KW-0269">Exonuclease</keyword>
<dbReference type="NCBIfam" id="NF002140">
    <property type="entry name" value="PRK00977.1-4"/>
    <property type="match status" value="1"/>
</dbReference>
<evidence type="ECO:0000256" key="5">
    <source>
        <dbReference type="ARBA" id="ARBA00022839"/>
    </source>
</evidence>
<gene>
    <name evidence="6" type="primary">xseB</name>
    <name evidence="8" type="ORF">C8D86_10745</name>
</gene>
<sequence length="92" mass="10501">MTNKTPNNLPSLEESLTEISQLIDKMEHGELTLEQSLHHFERGITLIKHCQKVLEKAEQKVQILIQNNNQDELAAYGEKNNDEDAGANDHHQ</sequence>
<dbReference type="Proteomes" id="UP000254720">
    <property type="component" value="Unassembled WGS sequence"/>
</dbReference>
<accession>A0A370GPJ6</accession>
<dbReference type="AlphaFoldDB" id="A0A370GPJ6"/>
<dbReference type="InterPro" id="IPR037004">
    <property type="entry name" value="Exonuc_VII_ssu_sf"/>
</dbReference>
<dbReference type="HAMAP" id="MF_00337">
    <property type="entry name" value="Exonuc_7_S"/>
    <property type="match status" value="1"/>
</dbReference>
<evidence type="ECO:0000313" key="9">
    <source>
        <dbReference type="Proteomes" id="UP000254720"/>
    </source>
</evidence>
<dbReference type="GO" id="GO:0006308">
    <property type="term" value="P:DNA catabolic process"/>
    <property type="evidence" value="ECO:0007669"/>
    <property type="project" value="UniProtKB-UniRule"/>
</dbReference>
<dbReference type="OrthoDB" id="9801128at2"/>
<dbReference type="Gene3D" id="1.10.287.1040">
    <property type="entry name" value="Exonuclease VII, small subunit"/>
    <property type="match status" value="1"/>
</dbReference>
<dbReference type="GO" id="GO:0008855">
    <property type="term" value="F:exodeoxyribonuclease VII activity"/>
    <property type="evidence" value="ECO:0007669"/>
    <property type="project" value="UniProtKB-UniRule"/>
</dbReference>
<feature type="coiled-coil region" evidence="7">
    <location>
        <begin position="47"/>
        <end position="74"/>
    </location>
</feature>
<dbReference type="GO" id="GO:0005829">
    <property type="term" value="C:cytosol"/>
    <property type="evidence" value="ECO:0007669"/>
    <property type="project" value="TreeGrafter"/>
</dbReference>
<protein>
    <recommendedName>
        <fullName evidence="6">Exodeoxyribonuclease 7 small subunit</fullName>
        <ecNumber evidence="6">3.1.11.6</ecNumber>
    </recommendedName>
    <alternativeName>
        <fullName evidence="6">Exodeoxyribonuclease VII small subunit</fullName>
        <shortName evidence="6">Exonuclease VII small subunit</shortName>
    </alternativeName>
</protein>
<evidence type="ECO:0000256" key="2">
    <source>
        <dbReference type="ARBA" id="ARBA00022490"/>
    </source>
</evidence>
<comment type="subcellular location">
    <subcellularLocation>
        <location evidence="6">Cytoplasm</location>
    </subcellularLocation>
</comment>
<evidence type="ECO:0000256" key="3">
    <source>
        <dbReference type="ARBA" id="ARBA00022722"/>
    </source>
</evidence>
<keyword evidence="9" id="KW-1185">Reference proteome</keyword>
<dbReference type="NCBIfam" id="TIGR01280">
    <property type="entry name" value="xseB"/>
    <property type="match status" value="1"/>
</dbReference>
<dbReference type="Pfam" id="PF02609">
    <property type="entry name" value="Exonuc_VII_S"/>
    <property type="match status" value="1"/>
</dbReference>